<dbReference type="SUPFAM" id="SSF53067">
    <property type="entry name" value="Actin-like ATPase domain"/>
    <property type="match status" value="1"/>
</dbReference>
<dbReference type="Proteomes" id="UP001310248">
    <property type="component" value="Unassembled WGS sequence"/>
</dbReference>
<keyword evidence="1" id="KW-0119">Carbohydrate metabolism</keyword>
<dbReference type="PANTHER" id="PTHR30605:SF0">
    <property type="entry name" value="ANHYDRO-N-ACETYLMURAMIC ACID KINASE"/>
    <property type="match status" value="1"/>
</dbReference>
<keyword evidence="1 2" id="KW-0418">Kinase</keyword>
<dbReference type="CDD" id="cd24050">
    <property type="entry name" value="ASKHA_NBD_ANMK"/>
    <property type="match status" value="1"/>
</dbReference>
<evidence type="ECO:0000313" key="3">
    <source>
        <dbReference type="Proteomes" id="UP001310248"/>
    </source>
</evidence>
<feature type="binding site" evidence="1">
    <location>
        <begin position="11"/>
        <end position="18"/>
    </location>
    <ligand>
        <name>ATP</name>
        <dbReference type="ChEBI" id="CHEBI:30616"/>
    </ligand>
</feature>
<dbReference type="EMBL" id="JAYDYW010000012">
    <property type="protein sequence ID" value="MEE1675297.1"/>
    <property type="molecule type" value="Genomic_DNA"/>
</dbReference>
<gene>
    <name evidence="1" type="primary">anmK</name>
    <name evidence="2" type="ORF">SNR37_000622</name>
</gene>
<reference evidence="3" key="1">
    <citation type="submission" date="2023-07" db="EMBL/GenBank/DDBJ databases">
        <title>Draft genome sequence of Agarivorans aestuarii strain ZMCS4, a CAZymes producing bacteria isolated from the marine brown algae Clodostephus spongiosus.</title>
        <authorList>
            <person name="Lorente B."/>
            <person name="Cabral C."/>
            <person name="Frias J."/>
            <person name="Faria J."/>
            <person name="Toubarro D."/>
        </authorList>
    </citation>
    <scope>NUCLEOTIDE SEQUENCE [LARGE SCALE GENOMIC DNA]</scope>
    <source>
        <strain evidence="3">ZMCS4</strain>
    </source>
</reference>
<organism evidence="2 3">
    <name type="scientific">Agarivorans aestuarii</name>
    <dbReference type="NCBI Taxonomy" id="1563703"/>
    <lineage>
        <taxon>Bacteria</taxon>
        <taxon>Pseudomonadati</taxon>
        <taxon>Pseudomonadota</taxon>
        <taxon>Gammaproteobacteria</taxon>
        <taxon>Alteromonadales</taxon>
        <taxon>Alteromonadaceae</taxon>
        <taxon>Agarivorans</taxon>
    </lineage>
</organism>
<name>A0ABU7G7C5_9ALTE</name>
<evidence type="ECO:0000256" key="1">
    <source>
        <dbReference type="HAMAP-Rule" id="MF_01270"/>
    </source>
</evidence>
<keyword evidence="3" id="KW-1185">Reference proteome</keyword>
<comment type="catalytic activity">
    <reaction evidence="1">
        <text>1,6-anhydro-N-acetyl-beta-muramate + ATP + H2O = N-acetyl-D-muramate 6-phosphate + ADP + H(+)</text>
        <dbReference type="Rhea" id="RHEA:24952"/>
        <dbReference type="ChEBI" id="CHEBI:15377"/>
        <dbReference type="ChEBI" id="CHEBI:15378"/>
        <dbReference type="ChEBI" id="CHEBI:30616"/>
        <dbReference type="ChEBI" id="CHEBI:58690"/>
        <dbReference type="ChEBI" id="CHEBI:58722"/>
        <dbReference type="ChEBI" id="CHEBI:456216"/>
        <dbReference type="EC" id="2.7.1.170"/>
    </reaction>
</comment>
<proteinExistence type="inferred from homology"/>
<dbReference type="Pfam" id="PF03702">
    <property type="entry name" value="AnmK"/>
    <property type="match status" value="1"/>
</dbReference>
<dbReference type="RefSeq" id="WP_329776234.1">
    <property type="nucleotide sequence ID" value="NZ_JAYDYW010000012.1"/>
</dbReference>
<evidence type="ECO:0000313" key="2">
    <source>
        <dbReference type="EMBL" id="MEE1675297.1"/>
    </source>
</evidence>
<keyword evidence="1" id="KW-0067">ATP-binding</keyword>
<dbReference type="EC" id="2.7.1.170" evidence="1"/>
<protein>
    <recommendedName>
        <fullName evidence="1">Anhydro-N-acetylmuramic acid kinase</fullName>
        <ecNumber evidence="1">2.7.1.170</ecNumber>
    </recommendedName>
    <alternativeName>
        <fullName evidence="1">AnhMurNAc kinase</fullName>
    </alternativeName>
</protein>
<keyword evidence="1 2" id="KW-0808">Transferase</keyword>
<sequence length="368" mass="39578">MTDIYVGLMSGTSMDGVDAVVVDFSQAKPKLLAHHQQAIPAQLLEQLHGLCRPANNEIAAMAEASVAVAELFASSANQAIQQAGLSSQDISAIGSHGQTIRHFPELNFSLQIGSPSHIAVQSNVDVIADFRNKDMALGGQGAPLVPAFHQAMFSSPNEARFIVNIGGIANLTRLLPEQTLLGYDTGPGNTLLDQHFKRHHPHGLDYDDNGQWGRSGNCQQALLKQMLADEYFALAAPKSTGREYFHLAWLDRFLEQPEFAQLAPVDVQCTLHHLSCQSIAQELLAAEKGTIYLCGGGDKNGFLLELLAKALPKLSLSRTSELGIPEQALEAMAFAWLARSFKLKQTGNASSVTGASRTAILGALYPAQ</sequence>
<dbReference type="Gene3D" id="3.30.420.40">
    <property type="match status" value="2"/>
</dbReference>
<comment type="function">
    <text evidence="1">Catalyzes the specific phosphorylation of 1,6-anhydro-N-acetylmuramic acid (anhMurNAc) with the simultaneous cleavage of the 1,6-anhydro ring, generating MurNAc-6-P. Is required for the utilization of anhMurNAc either imported from the medium or derived from its own cell wall murein, and thus plays a role in cell wall recycling.</text>
</comment>
<comment type="pathway">
    <text evidence="1">Cell wall biogenesis; peptidoglycan recycling.</text>
</comment>
<accession>A0ABU7G7C5</accession>
<dbReference type="HAMAP" id="MF_01270">
    <property type="entry name" value="AnhMurNAc_kinase"/>
    <property type="match status" value="1"/>
</dbReference>
<dbReference type="PANTHER" id="PTHR30605">
    <property type="entry name" value="ANHYDRO-N-ACETYLMURAMIC ACID KINASE"/>
    <property type="match status" value="1"/>
</dbReference>
<dbReference type="InterPro" id="IPR005338">
    <property type="entry name" value="Anhydro_N_Ac-Mur_kinase"/>
</dbReference>
<comment type="similarity">
    <text evidence="1">Belongs to the anhydro-N-acetylmuramic acid kinase family.</text>
</comment>
<comment type="pathway">
    <text evidence="1">Amino-sugar metabolism; 1,6-anhydro-N-acetylmuramate degradation.</text>
</comment>
<dbReference type="InterPro" id="IPR043129">
    <property type="entry name" value="ATPase_NBD"/>
</dbReference>
<keyword evidence="1" id="KW-0547">Nucleotide-binding</keyword>
<dbReference type="NCBIfam" id="NF007139">
    <property type="entry name" value="PRK09585.1-3"/>
    <property type="match status" value="1"/>
</dbReference>
<comment type="caution">
    <text evidence="2">The sequence shown here is derived from an EMBL/GenBank/DDBJ whole genome shotgun (WGS) entry which is preliminary data.</text>
</comment>
<dbReference type="GO" id="GO:0016301">
    <property type="term" value="F:kinase activity"/>
    <property type="evidence" value="ECO:0007669"/>
    <property type="project" value="UniProtKB-KW"/>
</dbReference>